<keyword evidence="3" id="KW-1185">Reference proteome</keyword>
<accession>A0AAV4J2Q8</accession>
<dbReference type="AlphaFoldDB" id="A0AAV4J2Q8"/>
<dbReference type="PANTHER" id="PTHR28448:SF1">
    <property type="entry name" value="UPF0728 PROTEIN C10ORF53"/>
    <property type="match status" value="1"/>
</dbReference>
<comment type="similarity">
    <text evidence="1">Belongs to the UPF0728 family.</text>
</comment>
<dbReference type="EMBL" id="BMAT01013585">
    <property type="protein sequence ID" value="GFS15727.1"/>
    <property type="molecule type" value="Genomic_DNA"/>
</dbReference>
<sequence>MPSNAKVYLHYGPYEAAGTVEYRQSRLQGLKTILTRAGHIVELRPFKDWNKVELWVNGEKVFSCDIRNLDYGGDGDLDPLCQDATESVRRAY</sequence>
<dbReference type="InterPro" id="IPR027885">
    <property type="entry name" value="UPF0728"/>
</dbReference>
<gene>
    <name evidence="2" type="ORF">ElyMa_006777800</name>
</gene>
<evidence type="ECO:0000256" key="1">
    <source>
        <dbReference type="ARBA" id="ARBA00009973"/>
    </source>
</evidence>
<dbReference type="PANTHER" id="PTHR28448">
    <property type="entry name" value="UPF0728 PROTEIN C10ORF53"/>
    <property type="match status" value="1"/>
</dbReference>
<reference evidence="2 3" key="1">
    <citation type="journal article" date="2021" name="Elife">
        <title>Chloroplast acquisition without the gene transfer in kleptoplastic sea slugs, Plakobranchus ocellatus.</title>
        <authorList>
            <person name="Maeda T."/>
            <person name="Takahashi S."/>
            <person name="Yoshida T."/>
            <person name="Shimamura S."/>
            <person name="Takaki Y."/>
            <person name="Nagai Y."/>
            <person name="Toyoda A."/>
            <person name="Suzuki Y."/>
            <person name="Arimoto A."/>
            <person name="Ishii H."/>
            <person name="Satoh N."/>
            <person name="Nishiyama T."/>
            <person name="Hasebe M."/>
            <person name="Maruyama T."/>
            <person name="Minagawa J."/>
            <person name="Obokata J."/>
            <person name="Shigenobu S."/>
        </authorList>
    </citation>
    <scope>NUCLEOTIDE SEQUENCE [LARGE SCALE GENOMIC DNA]</scope>
</reference>
<evidence type="ECO:0000313" key="2">
    <source>
        <dbReference type="EMBL" id="GFS15727.1"/>
    </source>
</evidence>
<evidence type="ECO:0000313" key="3">
    <source>
        <dbReference type="Proteomes" id="UP000762676"/>
    </source>
</evidence>
<protein>
    <submittedName>
        <fullName evidence="2">UPF0728 protein C10orf53 homolog</fullName>
    </submittedName>
</protein>
<proteinExistence type="inferred from homology"/>
<dbReference type="Pfam" id="PF15092">
    <property type="entry name" value="UPF0728"/>
    <property type="match status" value="1"/>
</dbReference>
<name>A0AAV4J2Q8_9GAST</name>
<dbReference type="Proteomes" id="UP000762676">
    <property type="component" value="Unassembled WGS sequence"/>
</dbReference>
<organism evidence="2 3">
    <name type="scientific">Elysia marginata</name>
    <dbReference type="NCBI Taxonomy" id="1093978"/>
    <lineage>
        <taxon>Eukaryota</taxon>
        <taxon>Metazoa</taxon>
        <taxon>Spiralia</taxon>
        <taxon>Lophotrochozoa</taxon>
        <taxon>Mollusca</taxon>
        <taxon>Gastropoda</taxon>
        <taxon>Heterobranchia</taxon>
        <taxon>Euthyneura</taxon>
        <taxon>Panpulmonata</taxon>
        <taxon>Sacoglossa</taxon>
        <taxon>Placobranchoidea</taxon>
        <taxon>Plakobranchidae</taxon>
        <taxon>Elysia</taxon>
    </lineage>
</organism>
<comment type="caution">
    <text evidence="2">The sequence shown here is derived from an EMBL/GenBank/DDBJ whole genome shotgun (WGS) entry which is preliminary data.</text>
</comment>